<keyword evidence="2" id="KW-1185">Reference proteome</keyword>
<organism evidence="1 2">
    <name type="scientific">Schistocephalus solidus</name>
    <name type="common">Tapeworm</name>
    <dbReference type="NCBI Taxonomy" id="70667"/>
    <lineage>
        <taxon>Eukaryota</taxon>
        <taxon>Metazoa</taxon>
        <taxon>Spiralia</taxon>
        <taxon>Lophotrochozoa</taxon>
        <taxon>Platyhelminthes</taxon>
        <taxon>Cestoda</taxon>
        <taxon>Eucestoda</taxon>
        <taxon>Diphyllobothriidea</taxon>
        <taxon>Diphyllobothriidae</taxon>
        <taxon>Schistocephalus</taxon>
    </lineage>
</organism>
<sequence>MAVKHLRHYLEGHHILAYATQEKSLISAKLSNSPRSSATLMAQTMRWLTCFSDLPSRRFISHTRLNLTQWWLSNDVSLTIGTGTNLCDLWLLLIAHSGPPRCVELLSKVFMGTLTLGFKPRKSSSRKGSLARPEVGC</sequence>
<dbReference type="Proteomes" id="UP000275846">
    <property type="component" value="Unassembled WGS sequence"/>
</dbReference>
<reference evidence="1 2" key="1">
    <citation type="submission" date="2018-11" db="EMBL/GenBank/DDBJ databases">
        <authorList>
            <consortium name="Pathogen Informatics"/>
        </authorList>
    </citation>
    <scope>NUCLEOTIDE SEQUENCE [LARGE SCALE GENOMIC DNA]</scope>
    <source>
        <strain evidence="1 2">NST_G2</strain>
    </source>
</reference>
<gene>
    <name evidence="1" type="ORF">SSLN_LOCUS18443</name>
</gene>
<evidence type="ECO:0000313" key="2">
    <source>
        <dbReference type="Proteomes" id="UP000275846"/>
    </source>
</evidence>
<protein>
    <submittedName>
        <fullName evidence="1">Uncharacterized protein</fullName>
    </submittedName>
</protein>
<name>A0A3P7DM31_SCHSO</name>
<accession>A0A3P7DM31</accession>
<dbReference type="EMBL" id="UYSU01044439">
    <property type="protein sequence ID" value="VDM04829.1"/>
    <property type="molecule type" value="Genomic_DNA"/>
</dbReference>
<evidence type="ECO:0000313" key="1">
    <source>
        <dbReference type="EMBL" id="VDM04829.1"/>
    </source>
</evidence>
<dbReference type="AlphaFoldDB" id="A0A3P7DM31"/>
<proteinExistence type="predicted"/>